<dbReference type="EMBL" id="JANBVB010000036">
    <property type="protein sequence ID" value="KAJ2899125.1"/>
    <property type="molecule type" value="Genomic_DNA"/>
</dbReference>
<gene>
    <name evidence="1" type="ORF">IWW38_001117</name>
</gene>
<proteinExistence type="predicted"/>
<evidence type="ECO:0000313" key="2">
    <source>
        <dbReference type="Proteomes" id="UP001139981"/>
    </source>
</evidence>
<dbReference type="Proteomes" id="UP001139981">
    <property type="component" value="Unassembled WGS sequence"/>
</dbReference>
<evidence type="ECO:0000313" key="1">
    <source>
        <dbReference type="EMBL" id="KAJ2899125.1"/>
    </source>
</evidence>
<organism evidence="1 2">
    <name type="scientific">Coemansia aciculifera</name>
    <dbReference type="NCBI Taxonomy" id="417176"/>
    <lineage>
        <taxon>Eukaryota</taxon>
        <taxon>Fungi</taxon>
        <taxon>Fungi incertae sedis</taxon>
        <taxon>Zoopagomycota</taxon>
        <taxon>Kickxellomycotina</taxon>
        <taxon>Kickxellomycetes</taxon>
        <taxon>Kickxellales</taxon>
        <taxon>Kickxellaceae</taxon>
        <taxon>Coemansia</taxon>
    </lineage>
</organism>
<name>A0ACC1M756_9FUNG</name>
<protein>
    <submittedName>
        <fullName evidence="1">Uncharacterized protein</fullName>
    </submittedName>
</protein>
<reference evidence="1" key="1">
    <citation type="submission" date="2022-07" db="EMBL/GenBank/DDBJ databases">
        <title>Phylogenomic reconstructions and comparative analyses of Kickxellomycotina fungi.</title>
        <authorList>
            <person name="Reynolds N.K."/>
            <person name="Stajich J.E."/>
            <person name="Barry K."/>
            <person name="Grigoriev I.V."/>
            <person name="Crous P."/>
            <person name="Smith M.E."/>
        </authorList>
    </citation>
    <scope>NUCLEOTIDE SEQUENCE</scope>
    <source>
        <strain evidence="1">CBS 190363</strain>
    </source>
</reference>
<sequence length="361" mass="40574">MMRSLFGLGKPEDSSLVPPTAEKKGSSDSAVSQVNVPALSPIFDFDSSTNDPVQVIKALSDDEQRTFDRIKADIPELTKNLPAVDPEAQKYVDMEVPLDIDGWLSDECIARYVRARKGAYEDTKRALRKTIEWRAATRPHALRPDAVEIENRTGKMYFNGFDKSARPIIYMYNHRQNTKDADSQIRWVVYTMEATIRHMRPGVEKVILAVDASRWGFSNSVSIGTARKFLDTLANHYPERLGHAIIFNPPRLFVGFYSVLAPFVDPATRAKVAFVNPDAPALEQPEATPDLGTPPAPASVSNSPWIALEKHFERDQLEVDCYGSWQFQYNHTVFWQAVEAEFAEHKANLLQNAMVEADATS</sequence>
<keyword evidence="2" id="KW-1185">Reference proteome</keyword>
<accession>A0ACC1M756</accession>
<comment type="caution">
    <text evidence="1">The sequence shown here is derived from an EMBL/GenBank/DDBJ whole genome shotgun (WGS) entry which is preliminary data.</text>
</comment>